<dbReference type="STRING" id="1285928.SAMN04487894_106260"/>
<gene>
    <name evidence="2" type="ORF">SAMN04487894_106260</name>
</gene>
<feature type="transmembrane region" description="Helical" evidence="1">
    <location>
        <begin position="12"/>
        <end position="27"/>
    </location>
</feature>
<dbReference type="EMBL" id="FMZO01000006">
    <property type="protein sequence ID" value="SDD17237.1"/>
    <property type="molecule type" value="Genomic_DNA"/>
</dbReference>
<name>A0A1G6SLZ6_NIADE</name>
<dbReference type="OrthoDB" id="660780at2"/>
<feature type="transmembrane region" description="Helical" evidence="1">
    <location>
        <begin position="126"/>
        <end position="145"/>
    </location>
</feature>
<sequence>MHTAKQQLGHPVFLLSVLLLLLNDWFLKPVFHNELTGKLSDFAGLFAFPFFLSVLLPAQKKTVHILTALLFVWWKSDWSQPFIDALNNCYIPVGRVVDYTDYIALISIAGSAFVLQNRRAYRLNKIAFNSILIISSFAFAADQMATEQYALNKEYTFDCSGKQLIAAFNTLQLHYAKRFKSSLSFDAEKNIFYFRDTKDTVAYLLDHTKVKDGDTLTYQTKFFKMIFTGNQQQSKLRLINVTLYSSPPPLPWYPSSKKAIKAFERKVVRKLRKYTRNKY</sequence>
<dbReference type="Proteomes" id="UP000198757">
    <property type="component" value="Unassembled WGS sequence"/>
</dbReference>
<feature type="transmembrane region" description="Helical" evidence="1">
    <location>
        <begin position="39"/>
        <end position="58"/>
    </location>
</feature>
<reference evidence="3" key="1">
    <citation type="submission" date="2016-10" db="EMBL/GenBank/DDBJ databases">
        <authorList>
            <person name="Varghese N."/>
            <person name="Submissions S."/>
        </authorList>
    </citation>
    <scope>NUCLEOTIDE SEQUENCE [LARGE SCALE GENOMIC DNA]</scope>
    <source>
        <strain evidence="3">DSM 25811 / CCM 8410 / LMG 26954 / E90</strain>
    </source>
</reference>
<proteinExistence type="predicted"/>
<evidence type="ECO:0000256" key="1">
    <source>
        <dbReference type="SAM" id="Phobius"/>
    </source>
</evidence>
<keyword evidence="3" id="KW-1185">Reference proteome</keyword>
<evidence type="ECO:0000313" key="2">
    <source>
        <dbReference type="EMBL" id="SDD17237.1"/>
    </source>
</evidence>
<accession>A0A1G6SLZ6</accession>
<keyword evidence="1" id="KW-0812">Transmembrane</keyword>
<protein>
    <submittedName>
        <fullName evidence="2">Uncharacterized protein</fullName>
    </submittedName>
</protein>
<keyword evidence="1" id="KW-1133">Transmembrane helix</keyword>
<organism evidence="2 3">
    <name type="scientific">Niabella drilacis (strain DSM 25811 / CCM 8410 / CCUG 62505 / LMG 26954 / E90)</name>
    <dbReference type="NCBI Taxonomy" id="1285928"/>
    <lineage>
        <taxon>Bacteria</taxon>
        <taxon>Pseudomonadati</taxon>
        <taxon>Bacteroidota</taxon>
        <taxon>Chitinophagia</taxon>
        <taxon>Chitinophagales</taxon>
        <taxon>Chitinophagaceae</taxon>
        <taxon>Niabella</taxon>
    </lineage>
</organism>
<dbReference type="RefSeq" id="WP_090390571.1">
    <property type="nucleotide sequence ID" value="NZ_FMZO01000006.1"/>
</dbReference>
<evidence type="ECO:0000313" key="3">
    <source>
        <dbReference type="Proteomes" id="UP000198757"/>
    </source>
</evidence>
<keyword evidence="1" id="KW-0472">Membrane</keyword>
<dbReference type="AlphaFoldDB" id="A0A1G6SLZ6"/>